<dbReference type="EMBL" id="JAIWYP010000008">
    <property type="protein sequence ID" value="KAH3783227.1"/>
    <property type="molecule type" value="Genomic_DNA"/>
</dbReference>
<dbReference type="Proteomes" id="UP000828390">
    <property type="component" value="Unassembled WGS sequence"/>
</dbReference>
<reference evidence="2" key="2">
    <citation type="submission" date="2020-11" db="EMBL/GenBank/DDBJ databases">
        <authorList>
            <person name="McCartney M.A."/>
            <person name="Auch B."/>
            <person name="Kono T."/>
            <person name="Mallez S."/>
            <person name="Becker A."/>
            <person name="Gohl D.M."/>
            <person name="Silverstein K.A.T."/>
            <person name="Koren S."/>
            <person name="Bechman K.B."/>
            <person name="Herman A."/>
            <person name="Abrahante J.E."/>
            <person name="Garbe J."/>
        </authorList>
    </citation>
    <scope>NUCLEOTIDE SEQUENCE</scope>
    <source>
        <strain evidence="2">Duluth1</strain>
        <tissue evidence="2">Whole animal</tissue>
    </source>
</reference>
<keyword evidence="3" id="KW-1185">Reference proteome</keyword>
<dbReference type="AlphaFoldDB" id="A0A9D4ESM6"/>
<comment type="caution">
    <text evidence="2">The sequence shown here is derived from an EMBL/GenBank/DDBJ whole genome shotgun (WGS) entry which is preliminary data.</text>
</comment>
<gene>
    <name evidence="2" type="ORF">DPMN_161160</name>
</gene>
<evidence type="ECO:0000313" key="3">
    <source>
        <dbReference type="Proteomes" id="UP000828390"/>
    </source>
</evidence>
<organism evidence="2 3">
    <name type="scientific">Dreissena polymorpha</name>
    <name type="common">Zebra mussel</name>
    <name type="synonym">Mytilus polymorpha</name>
    <dbReference type="NCBI Taxonomy" id="45954"/>
    <lineage>
        <taxon>Eukaryota</taxon>
        <taxon>Metazoa</taxon>
        <taxon>Spiralia</taxon>
        <taxon>Lophotrochozoa</taxon>
        <taxon>Mollusca</taxon>
        <taxon>Bivalvia</taxon>
        <taxon>Autobranchia</taxon>
        <taxon>Heteroconchia</taxon>
        <taxon>Euheterodonta</taxon>
        <taxon>Imparidentia</taxon>
        <taxon>Neoheterodontei</taxon>
        <taxon>Myida</taxon>
        <taxon>Dreissenoidea</taxon>
        <taxon>Dreissenidae</taxon>
        <taxon>Dreissena</taxon>
    </lineage>
</organism>
<accession>A0A9D4ESM6</accession>
<evidence type="ECO:0000313" key="2">
    <source>
        <dbReference type="EMBL" id="KAH3783227.1"/>
    </source>
</evidence>
<reference evidence="2" key="1">
    <citation type="journal article" date="2019" name="bioRxiv">
        <title>The Genome of the Zebra Mussel, Dreissena polymorpha: A Resource for Invasive Species Research.</title>
        <authorList>
            <person name="McCartney M.A."/>
            <person name="Auch B."/>
            <person name="Kono T."/>
            <person name="Mallez S."/>
            <person name="Zhang Y."/>
            <person name="Obille A."/>
            <person name="Becker A."/>
            <person name="Abrahante J.E."/>
            <person name="Garbe J."/>
            <person name="Badalamenti J.P."/>
            <person name="Herman A."/>
            <person name="Mangelson H."/>
            <person name="Liachko I."/>
            <person name="Sullivan S."/>
            <person name="Sone E.D."/>
            <person name="Koren S."/>
            <person name="Silverstein K.A.T."/>
            <person name="Beckman K.B."/>
            <person name="Gohl D.M."/>
        </authorList>
    </citation>
    <scope>NUCLEOTIDE SEQUENCE</scope>
    <source>
        <strain evidence="2">Duluth1</strain>
        <tissue evidence="2">Whole animal</tissue>
    </source>
</reference>
<feature type="region of interest" description="Disordered" evidence="1">
    <location>
        <begin position="68"/>
        <end position="89"/>
    </location>
</feature>
<proteinExistence type="predicted"/>
<sequence length="200" mass="22589">MFQGCRDCRLYRRWLHPHTPVASRSAHAQDRLPVTQAADPDPSEQSLSKEQLYVADHFFDREKEKHLLETSPESQCDSNPPSDTNSKLTNGYVVSDGQGNVWTAAVHCHNIAKREKTQSHFSQTTLKIHRSHNHHLIDDSNQHYKHCSPKLTTYKDGHAYDQIVSSSNDTSPCEQTSGDIRTYPFSSIIVFGKSGEAEKG</sequence>
<protein>
    <submittedName>
        <fullName evidence="2">Uncharacterized protein</fullName>
    </submittedName>
</protein>
<evidence type="ECO:0000256" key="1">
    <source>
        <dbReference type="SAM" id="MobiDB-lite"/>
    </source>
</evidence>
<feature type="region of interest" description="Disordered" evidence="1">
    <location>
        <begin position="21"/>
        <end position="47"/>
    </location>
</feature>
<name>A0A9D4ESM6_DREPO</name>
<feature type="compositionally biased region" description="Polar residues" evidence="1">
    <location>
        <begin position="71"/>
        <end position="89"/>
    </location>
</feature>